<feature type="non-terminal residue" evidence="10">
    <location>
        <position position="2171"/>
    </location>
</feature>
<keyword evidence="11" id="KW-1185">Reference proteome</keyword>
<evidence type="ECO:0000256" key="4">
    <source>
        <dbReference type="ARBA" id="ARBA00022840"/>
    </source>
</evidence>
<keyword evidence="6" id="KW-0175">Coiled coil</keyword>
<comment type="caution">
    <text evidence="10">The sequence shown here is derived from an EMBL/GenBank/DDBJ whole genome shotgun (WGS) entry which is preliminary data.</text>
</comment>
<proteinExistence type="inferred from homology"/>
<organism evidence="10 11">
    <name type="scientific">Symbiodinium necroappetens</name>
    <dbReference type="NCBI Taxonomy" id="1628268"/>
    <lineage>
        <taxon>Eukaryota</taxon>
        <taxon>Sar</taxon>
        <taxon>Alveolata</taxon>
        <taxon>Dinophyceae</taxon>
        <taxon>Suessiales</taxon>
        <taxon>Symbiodiniaceae</taxon>
        <taxon>Symbiodinium</taxon>
    </lineage>
</organism>
<keyword evidence="4" id="KW-0067">ATP-binding</keyword>
<feature type="region of interest" description="Disordered" evidence="7">
    <location>
        <begin position="1084"/>
        <end position="1121"/>
    </location>
</feature>
<keyword evidence="2" id="KW-0547">Nucleotide-binding</keyword>
<feature type="region of interest" description="Disordered" evidence="7">
    <location>
        <begin position="1851"/>
        <end position="1870"/>
    </location>
</feature>
<evidence type="ECO:0000256" key="6">
    <source>
        <dbReference type="SAM" id="Coils"/>
    </source>
</evidence>
<evidence type="ECO:0000259" key="9">
    <source>
        <dbReference type="Pfam" id="PF08544"/>
    </source>
</evidence>
<dbReference type="GO" id="GO:0005524">
    <property type="term" value="F:ATP binding"/>
    <property type="evidence" value="ECO:0007669"/>
    <property type="project" value="UniProtKB-KW"/>
</dbReference>
<dbReference type="InterPro" id="IPR006204">
    <property type="entry name" value="GHMP_kinase_N_dom"/>
</dbReference>
<dbReference type="SUPFAM" id="SSF48371">
    <property type="entry name" value="ARM repeat"/>
    <property type="match status" value="1"/>
</dbReference>
<evidence type="ECO:0000313" key="10">
    <source>
        <dbReference type="EMBL" id="CAE7813688.1"/>
    </source>
</evidence>
<dbReference type="SUPFAM" id="SSF55060">
    <property type="entry name" value="GHMP Kinase, C-terminal domain"/>
    <property type="match status" value="1"/>
</dbReference>
<dbReference type="SMART" id="SM00248">
    <property type="entry name" value="ANK"/>
    <property type="match status" value="6"/>
</dbReference>
<feature type="compositionally biased region" description="Basic and acidic residues" evidence="7">
    <location>
        <begin position="1855"/>
        <end position="1870"/>
    </location>
</feature>
<dbReference type="Proteomes" id="UP000601435">
    <property type="component" value="Unassembled WGS sequence"/>
</dbReference>
<dbReference type="EMBL" id="CAJNJA010045997">
    <property type="protein sequence ID" value="CAE7813688.1"/>
    <property type="molecule type" value="Genomic_DNA"/>
</dbReference>
<dbReference type="Gene3D" id="3.30.230.120">
    <property type="match status" value="1"/>
</dbReference>
<dbReference type="PANTHER" id="PTHR32463:SF0">
    <property type="entry name" value="L-FUCOSE KINASE"/>
    <property type="match status" value="1"/>
</dbReference>
<dbReference type="InterPro" id="IPR052203">
    <property type="entry name" value="GHMP_Kinase-Related"/>
</dbReference>
<keyword evidence="1" id="KW-0808">Transferase</keyword>
<dbReference type="InterPro" id="IPR016024">
    <property type="entry name" value="ARM-type_fold"/>
</dbReference>
<dbReference type="Pfam" id="PF08544">
    <property type="entry name" value="GHMP_kinases_C"/>
    <property type="match status" value="1"/>
</dbReference>
<dbReference type="GO" id="GO:0042352">
    <property type="term" value="P:GDP-L-fucose salvage"/>
    <property type="evidence" value="ECO:0007669"/>
    <property type="project" value="TreeGrafter"/>
</dbReference>
<dbReference type="InterPro" id="IPR013750">
    <property type="entry name" value="GHMP_kinase_C_dom"/>
</dbReference>
<name>A0A812Z7I5_9DINO</name>
<dbReference type="SUPFAM" id="SSF48403">
    <property type="entry name" value="Ankyrin repeat"/>
    <property type="match status" value="1"/>
</dbReference>
<accession>A0A812Z7I5</accession>
<reference evidence="10" key="1">
    <citation type="submission" date="2021-02" db="EMBL/GenBank/DDBJ databases">
        <authorList>
            <person name="Dougan E. K."/>
            <person name="Rhodes N."/>
            <person name="Thang M."/>
            <person name="Chan C."/>
        </authorList>
    </citation>
    <scope>NUCLEOTIDE SEQUENCE</scope>
</reference>
<dbReference type="Gene3D" id="1.25.40.20">
    <property type="entry name" value="Ankyrin repeat-containing domain"/>
    <property type="match status" value="1"/>
</dbReference>
<dbReference type="InterPro" id="IPR020568">
    <property type="entry name" value="Ribosomal_Su5_D2-typ_SF"/>
</dbReference>
<dbReference type="InterPro" id="IPR036554">
    <property type="entry name" value="GHMP_kinase_C_sf"/>
</dbReference>
<dbReference type="GO" id="GO:0050201">
    <property type="term" value="F:fucokinase activity"/>
    <property type="evidence" value="ECO:0007669"/>
    <property type="project" value="TreeGrafter"/>
</dbReference>
<dbReference type="SUPFAM" id="SSF54211">
    <property type="entry name" value="Ribosomal protein S5 domain 2-like"/>
    <property type="match status" value="1"/>
</dbReference>
<evidence type="ECO:0000313" key="11">
    <source>
        <dbReference type="Proteomes" id="UP000601435"/>
    </source>
</evidence>
<dbReference type="OrthoDB" id="440741at2759"/>
<keyword evidence="3" id="KW-0418">Kinase</keyword>
<dbReference type="InterPro" id="IPR002110">
    <property type="entry name" value="Ankyrin_rpt"/>
</dbReference>
<evidence type="ECO:0000256" key="5">
    <source>
        <dbReference type="ARBA" id="ARBA00038121"/>
    </source>
</evidence>
<dbReference type="PRINTS" id="PR00960">
    <property type="entry name" value="LMBPPROTEIN"/>
</dbReference>
<dbReference type="InterPro" id="IPR001174">
    <property type="entry name" value="HddA/FKP"/>
</dbReference>
<evidence type="ECO:0000256" key="3">
    <source>
        <dbReference type="ARBA" id="ARBA00022777"/>
    </source>
</evidence>
<dbReference type="PANTHER" id="PTHR32463">
    <property type="entry name" value="L-FUCOSE KINASE"/>
    <property type="match status" value="1"/>
</dbReference>
<evidence type="ECO:0000256" key="1">
    <source>
        <dbReference type="ARBA" id="ARBA00022679"/>
    </source>
</evidence>
<dbReference type="Pfam" id="PF12796">
    <property type="entry name" value="Ank_2"/>
    <property type="match status" value="1"/>
</dbReference>
<feature type="domain" description="GHMP kinase C-terminal" evidence="9">
    <location>
        <begin position="221"/>
        <end position="298"/>
    </location>
</feature>
<feature type="domain" description="GHMP kinase N-terminal" evidence="8">
    <location>
        <begin position="70"/>
        <end position="144"/>
    </location>
</feature>
<evidence type="ECO:0000259" key="8">
    <source>
        <dbReference type="Pfam" id="PF00288"/>
    </source>
</evidence>
<evidence type="ECO:0000256" key="7">
    <source>
        <dbReference type="SAM" id="MobiDB-lite"/>
    </source>
</evidence>
<feature type="coiled-coil region" evidence="6">
    <location>
        <begin position="1542"/>
        <end position="1717"/>
    </location>
</feature>
<sequence>MSQQLELVLETWDKDLGPVEPSHSAVVCRSLADLQDYDSPSAPAALLKCCILCCGIVSLGTGTPLQQQLRSAGGGLRLATWSSLPQGSGLGSSSVLAAAAVKALMAAFGLDMDAESLIHAVQNVEQMLTTGGGWQDQVGAILGGAKLTRSKASLPLRVLPEQLPLQPSFSEAFESRLLLIFTGRPRLAKHLLQNVIRRWFSRVPEICETVKGLVENAYDCAEAIRGGDVEEVGRCLSRYWAQKQVMAAGCQPRPVGQLRKILEADLLGFSLAGAGGGGFGTLLMRTPSAKERVQQALAQCPGLEDAYVCEATIDHVGMELVGSLALDSVFETTSLLPDAALADVVGALGRNLRTADTEEGTLILHRMVDLCNFNLARLFLVWDSILSTITEVCTAEEKTELRGQAATTLCLILGQALRKGALALADHPEEAQDKLLRHLEVLLRSPHDDARARICEGLLSILQTSGQELHKTAWGTIRSVASGVAEVGSRMALLSVGNSSEETVHMGIEGGCDSLAEEFIQQGADINVKTAQGENALQVACQRCMADAGQSLLEKGIHADHKDNQGRTALDSAAKYGCAPISSALLDNPSTNVHEADDSGKTALFLAIEESGPDQNGATPLIMAAQVGKDGQLLLQHGADAAVVDKAVNTALWPAASAGSARAAASHLEFGSADLVNQKGEKVKTPLASACWNTHAEDAQALVAHGADPAIKDDYGQEALSLATQFTTHLNPGQNPVRTPRSVGTVHQWTGTQEKLLGVLKVLVDAKVNLNICDFEGFTPSSGANPNMASTQGFITPLACCAYNGYPCTAALLLQNRANRYAERQNASSAVWRAFMAESDVAMAVDSSVAQCGPQLYSALALEVLSGLDLVVPQTKLLRPEKQLEIYHYASQLYDFRDAILAFWKEDLSESSELPDAYRAAAQAVKVQWQGQGTWPSLAELKGKKVFGHASVIKFLALPNLPDSTACVFLQQRPRVASVSSQETPWTFAEGQFVDPIADLEANRSAVIMHMDNFLKGAVVIANPLLRNGQGLATASEQLAHSIAREAGVWRRLLKTEQDLFSQATALLIRQVLKLGPAAVTATVTPKKPRKGADDRTDPDVTMETPEKDLQPGKDAAVRPEQEEQRAYGRLLESMLQELDYFTEPFQSLRWLDNKKQLLVYYHAAQLNERQDSVLAALRQARGAPSQQVEDLLAPYGQAVARVTDEVNKLIPEGQNLRKIFGHDHVIRYHTLKGVPVPRTSCIFLRERPQCSSDVLRKTPSIFRDLIRYRNQGSPLMELEHHQLALVLTVHDRNPRAFVVISPLFEKHWLIEGVSGKTWSEIQEALKDELADLIRRESDAWRAFIQSHADMVSKDSLKIIQRVLKTCQPGSGFGEYALRVMQDVDEANQARELAEMKYAEAEQRWDMEAQLALADADTRWRDARKKADQHAATVKKAKLRARSKAAKIKEKAAKRLEQERLAAEERLETQKAAHCEEVADLTKELEEAHGVRNRMESLASERKEEVQCLQDAKLELLDALSKMDSLCRAETQMLRTKNVVLKQHLKQTKKGQKETLRAAEAKFLEVQTATIEEQQKLIREADAQVCTARREAAAAAAAKAAAEEKAAEAMARAASATAKADEAMATARQATATLEVQTATMQRTTQMNAALRVEAKEAKAEVAAALQEAQAKAEQQKKVAKELEARSEELRSSLESTDKLKAKIQEMQTREVEFEQALVKAQVGADALRSDLRIARAETHAARDEAAALATKCTKISIEAAKVPQLQEDRKQLEQQLAEISQIASRADALQLAEKQLQNKLLQVQAELQNKNELLAQVQESNMALRIRMAEADEKLTEVQEQLVEKLRPAAAAEDALRKSDAQREEAEARAKGAEAAAREAQAVVAEMTIRAERAEKAQHALEKTEIQTKAALAAQARQAAHLTEKCASLNSALSSAADRAELATSAATKAQQDVTMKEAEIAVLQKSLHAVQASNKSLRAEAMQADHDAKAALSACDVLRQSSSRAQEEAERAVDAAKAAEAKAEVHAADLEKFQQKYQEVVDELAKMQKATEAAEEMIAMAKAEERKAKSQLAAQASEAKRLSSLCAGLHADAKATAAKVSSMEQRALTAEAEKKVALASSELREDDVKRIAAGPSDPSFPDEDRLVAELEALLEQSSDDHREATDVAE</sequence>
<gene>
    <name evidence="10" type="primary">FCSK</name>
    <name evidence="10" type="ORF">SNEC2469_LOCUS24130</name>
</gene>
<dbReference type="Pfam" id="PF00288">
    <property type="entry name" value="GHMP_kinases_N"/>
    <property type="match status" value="1"/>
</dbReference>
<evidence type="ECO:0000256" key="2">
    <source>
        <dbReference type="ARBA" id="ARBA00022741"/>
    </source>
</evidence>
<protein>
    <submittedName>
        <fullName evidence="10">FCSK protein</fullName>
    </submittedName>
</protein>
<dbReference type="InterPro" id="IPR036770">
    <property type="entry name" value="Ankyrin_rpt-contain_sf"/>
</dbReference>
<feature type="compositionally biased region" description="Basic and acidic residues" evidence="7">
    <location>
        <begin position="1091"/>
        <end position="1121"/>
    </location>
</feature>
<feature type="coiled-coil region" evidence="6">
    <location>
        <begin position="1446"/>
        <end position="1484"/>
    </location>
</feature>
<comment type="similarity">
    <text evidence="5">Belongs to the GHMP kinase family.</text>
</comment>
<feature type="coiled-coil region" evidence="6">
    <location>
        <begin position="2004"/>
        <end position="2082"/>
    </location>
</feature>